<reference evidence="2 3" key="1">
    <citation type="journal article" date="2019" name="Int. J. Syst. Evol. Microbiol.">
        <title>The Global Catalogue of Microorganisms (GCM) 10K type strain sequencing project: providing services to taxonomists for standard genome sequencing and annotation.</title>
        <authorList>
            <consortium name="The Broad Institute Genomics Platform"/>
            <consortium name="The Broad Institute Genome Sequencing Center for Infectious Disease"/>
            <person name="Wu L."/>
            <person name="Ma J."/>
        </authorList>
    </citation>
    <scope>NUCLEOTIDE SEQUENCE [LARGE SCALE GENOMIC DNA]</scope>
    <source>
        <strain evidence="2 3">JCM 14306</strain>
    </source>
</reference>
<proteinExistence type="predicted"/>
<sequence>MMRTIATAAVLGLASAFAFVNPANAAGGLEQSGDGGYKIGVHVTISGADAGRLGKGGGTTMSVQPSCWWRKYNPDIGGNDATTPEGFQKFYDESIPYLSGHAAVGRLSMPDYNEVKRVTDAAKNGEHYTWYQLQCRDGVDPVKAGFTKSGGTYMGQQIGIDWAAFPDGQVPEPYVAPEDLAVALWDYAQQGLTNPVIGRNPKLAANGGAAVVNLPTWFWVTNPATSLADDGKIDLVATAGNSTVTLSAASSDVSFTSAAGETSCSVAQAKQAYSAGKSDADACKISFESASAGWPVTASISWGGTWTGNDGTEGVLPQVFHSTTVNVPVVEIQVPNR</sequence>
<comment type="caution">
    <text evidence="2">The sequence shown here is derived from an EMBL/GenBank/DDBJ whole genome shotgun (WGS) entry which is preliminary data.</text>
</comment>
<gene>
    <name evidence="2" type="ORF">GCM10009744_62590</name>
</gene>
<dbReference type="RefSeq" id="WP_344116425.1">
    <property type="nucleotide sequence ID" value="NZ_BAAANE010000015.1"/>
</dbReference>
<evidence type="ECO:0000313" key="2">
    <source>
        <dbReference type="EMBL" id="GAA1660447.1"/>
    </source>
</evidence>
<evidence type="ECO:0000256" key="1">
    <source>
        <dbReference type="SAM" id="SignalP"/>
    </source>
</evidence>
<dbReference type="EMBL" id="BAAANE010000015">
    <property type="protein sequence ID" value="GAA1660447.1"/>
    <property type="molecule type" value="Genomic_DNA"/>
</dbReference>
<keyword evidence="3" id="KW-1185">Reference proteome</keyword>
<keyword evidence="1" id="KW-0732">Signal</keyword>
<evidence type="ECO:0000313" key="3">
    <source>
        <dbReference type="Proteomes" id="UP001501319"/>
    </source>
</evidence>
<feature type="chain" id="PRO_5047083518" evidence="1">
    <location>
        <begin position="26"/>
        <end position="337"/>
    </location>
</feature>
<organism evidence="2 3">
    <name type="scientific">Kribbella alba</name>
    <dbReference type="NCBI Taxonomy" id="190197"/>
    <lineage>
        <taxon>Bacteria</taxon>
        <taxon>Bacillati</taxon>
        <taxon>Actinomycetota</taxon>
        <taxon>Actinomycetes</taxon>
        <taxon>Propionibacteriales</taxon>
        <taxon>Kribbellaceae</taxon>
        <taxon>Kribbella</taxon>
    </lineage>
</organism>
<accession>A0ABN2FW37</accession>
<protein>
    <submittedName>
        <fullName evidence="2">Uncharacterized protein</fullName>
    </submittedName>
</protein>
<name>A0ABN2FW37_9ACTN</name>
<feature type="signal peptide" evidence="1">
    <location>
        <begin position="1"/>
        <end position="25"/>
    </location>
</feature>
<dbReference type="Proteomes" id="UP001501319">
    <property type="component" value="Unassembled WGS sequence"/>
</dbReference>